<reference evidence="2" key="1">
    <citation type="submission" date="2023-10" db="EMBL/GenBank/DDBJ databases">
        <title>Genome assembly of Pristionchus species.</title>
        <authorList>
            <person name="Yoshida K."/>
            <person name="Sommer R.J."/>
        </authorList>
    </citation>
    <scope>NUCLEOTIDE SEQUENCE</scope>
    <source>
        <strain evidence="2">RS5133</strain>
    </source>
</reference>
<name>A0AAV5WKD2_9BILA</name>
<keyword evidence="3" id="KW-1185">Reference proteome</keyword>
<evidence type="ECO:0000256" key="1">
    <source>
        <dbReference type="SAM" id="MobiDB-lite"/>
    </source>
</evidence>
<feature type="non-terminal residue" evidence="2">
    <location>
        <position position="296"/>
    </location>
</feature>
<dbReference type="AlphaFoldDB" id="A0AAV5WKD2"/>
<comment type="caution">
    <text evidence="2">The sequence shown here is derived from an EMBL/GenBank/DDBJ whole genome shotgun (WGS) entry which is preliminary data.</text>
</comment>
<organism evidence="2 3">
    <name type="scientific">Pristionchus fissidentatus</name>
    <dbReference type="NCBI Taxonomy" id="1538716"/>
    <lineage>
        <taxon>Eukaryota</taxon>
        <taxon>Metazoa</taxon>
        <taxon>Ecdysozoa</taxon>
        <taxon>Nematoda</taxon>
        <taxon>Chromadorea</taxon>
        <taxon>Rhabditida</taxon>
        <taxon>Rhabditina</taxon>
        <taxon>Diplogasteromorpha</taxon>
        <taxon>Diplogasteroidea</taxon>
        <taxon>Neodiplogasteridae</taxon>
        <taxon>Pristionchus</taxon>
    </lineage>
</organism>
<protein>
    <submittedName>
        <fullName evidence="2">Uncharacterized protein</fullName>
    </submittedName>
</protein>
<evidence type="ECO:0000313" key="3">
    <source>
        <dbReference type="Proteomes" id="UP001432322"/>
    </source>
</evidence>
<accession>A0AAV5WKD2</accession>
<feature type="non-terminal residue" evidence="2">
    <location>
        <position position="1"/>
    </location>
</feature>
<feature type="region of interest" description="Disordered" evidence="1">
    <location>
        <begin position="1"/>
        <end position="31"/>
    </location>
</feature>
<evidence type="ECO:0000313" key="2">
    <source>
        <dbReference type="EMBL" id="GMT31893.1"/>
    </source>
</evidence>
<proteinExistence type="predicted"/>
<dbReference type="Proteomes" id="UP001432322">
    <property type="component" value="Unassembled WGS sequence"/>
</dbReference>
<dbReference type="EMBL" id="BTSY01000006">
    <property type="protein sequence ID" value="GMT31893.1"/>
    <property type="molecule type" value="Genomic_DNA"/>
</dbReference>
<sequence length="296" mass="32803">LPDDDVTAETKGEMHGGQRMGAAAGGGQTGRNWLLLPRETVGSVSSVESEMEIEELQETQRTFFEEPLDESAVLPLVDPLRRVGIVSDTPARGRIEKLTVGAEGGATGDKSRRADEVMQHMLQLQQGDGAIEVARRRSNDRRMQLSPRRPVPVLKEHISPMSGVALQPNSVQQKAEDLQQLQQDVDDLIFDVVHRRKTAPGAIHNINEEVYSMKLQRMARVQDRTCGGASFDAAAAETMLVGMDAAADRERRLEEAMAIRRKQQFTLREKRERVAALETLLTSGHGPSWSMFRKAS</sequence>
<gene>
    <name evidence="2" type="ORF">PFISCL1PPCAC_23190</name>
</gene>